<dbReference type="OrthoDB" id="2987886at2"/>
<comment type="caution">
    <text evidence="2">The sequence shown here is derived from an EMBL/GenBank/DDBJ whole genome shotgun (WGS) entry which is preliminary data.</text>
</comment>
<reference evidence="3" key="1">
    <citation type="submission" date="2016-02" db="EMBL/GenBank/DDBJ databases">
        <authorList>
            <person name="Dunlap C."/>
        </authorList>
    </citation>
    <scope>NUCLEOTIDE SEQUENCE [LARGE SCALE GENOMIC DNA]</scope>
    <source>
        <strain evidence="3">NRRL B-41092</strain>
    </source>
</reference>
<evidence type="ECO:0000313" key="2">
    <source>
        <dbReference type="EMBL" id="KXZ13205.1"/>
    </source>
</evidence>
<sequence length="311" mass="34487">MKNTRALMEGAILISIFAIISLLIVYLPLIGAILFFALPLPIILYTIRHGLKLGLWMSLVSLPVVFIVSSFTGLAGAFMAACAGIAMGYFFKKKQPGYAVAGGAIAYVLCIVAYFVISILIFNMNVIDETMSQLRQSLSMTESMAKQMGYGDQVGEQLKLMENQLGTVQYLFPTAIVMAGVVFSFLSYLIARPLLRRFSPDLPNIKPFRELKFPQSVVILYFIVMILGFLPLEKGHMLYSVSLNGSFILSLLICIQGLAFIFFYCHEMKMSKAVPVIAIVLGLLFPVIMSVYLLLGIIDIGFNIRNKVTRN</sequence>
<keyword evidence="1" id="KW-0472">Membrane</keyword>
<feature type="transmembrane region" description="Helical" evidence="1">
    <location>
        <begin position="12"/>
        <end position="44"/>
    </location>
</feature>
<dbReference type="Proteomes" id="UP000075430">
    <property type="component" value="Unassembled WGS sequence"/>
</dbReference>
<dbReference type="AlphaFoldDB" id="A0A150F2I8"/>
<feature type="transmembrane region" description="Helical" evidence="1">
    <location>
        <begin position="211"/>
        <end position="232"/>
    </location>
</feature>
<evidence type="ECO:0008006" key="4">
    <source>
        <dbReference type="Google" id="ProtNLM"/>
    </source>
</evidence>
<dbReference type="Gene3D" id="1.10.1760.20">
    <property type="match status" value="1"/>
</dbReference>
<proteinExistence type="predicted"/>
<dbReference type="PANTHER" id="PTHR41324">
    <property type="entry name" value="MEMBRANE PROTEIN-RELATED"/>
    <property type="match status" value="1"/>
</dbReference>
<evidence type="ECO:0000313" key="3">
    <source>
        <dbReference type="Proteomes" id="UP000075430"/>
    </source>
</evidence>
<dbReference type="RefSeq" id="WP_061523431.1">
    <property type="nucleotide sequence ID" value="NZ_JARLZY010000012.1"/>
</dbReference>
<keyword evidence="3" id="KW-1185">Reference proteome</keyword>
<keyword evidence="1" id="KW-1133">Transmembrane helix</keyword>
<feature type="transmembrane region" description="Helical" evidence="1">
    <location>
        <begin position="64"/>
        <end position="91"/>
    </location>
</feature>
<dbReference type="InterPro" id="IPR018710">
    <property type="entry name" value="DUF2232"/>
</dbReference>
<feature type="transmembrane region" description="Helical" evidence="1">
    <location>
        <begin position="238"/>
        <end position="264"/>
    </location>
</feature>
<dbReference type="EMBL" id="LSBA01000039">
    <property type="protein sequence ID" value="KXZ13205.1"/>
    <property type="molecule type" value="Genomic_DNA"/>
</dbReference>
<evidence type="ECO:0000256" key="1">
    <source>
        <dbReference type="SAM" id="Phobius"/>
    </source>
</evidence>
<keyword evidence="1" id="KW-0812">Transmembrane</keyword>
<dbReference type="PANTHER" id="PTHR41324:SF1">
    <property type="entry name" value="DUF2232 DOMAIN-CONTAINING PROTEIN"/>
    <property type="match status" value="1"/>
</dbReference>
<name>A0A150F2I8_9BACI</name>
<feature type="transmembrane region" description="Helical" evidence="1">
    <location>
        <begin position="98"/>
        <end position="122"/>
    </location>
</feature>
<dbReference type="Pfam" id="PF09991">
    <property type="entry name" value="DUF2232"/>
    <property type="match status" value="1"/>
</dbReference>
<accession>A0A150F2I8</accession>
<protein>
    <recommendedName>
        <fullName evidence="4">DUF2232 domain-containing protein</fullName>
    </recommendedName>
</protein>
<gene>
    <name evidence="2" type="ORF">AXI58_05925</name>
</gene>
<dbReference type="STRING" id="1793963.AXI58_05925"/>
<feature type="transmembrane region" description="Helical" evidence="1">
    <location>
        <begin position="276"/>
        <end position="298"/>
    </location>
</feature>
<organism evidence="2 3">
    <name type="scientific">Bacillus nakamurai</name>
    <dbReference type="NCBI Taxonomy" id="1793963"/>
    <lineage>
        <taxon>Bacteria</taxon>
        <taxon>Bacillati</taxon>
        <taxon>Bacillota</taxon>
        <taxon>Bacilli</taxon>
        <taxon>Bacillales</taxon>
        <taxon>Bacillaceae</taxon>
        <taxon>Bacillus</taxon>
    </lineage>
</organism>
<feature type="transmembrane region" description="Helical" evidence="1">
    <location>
        <begin position="170"/>
        <end position="191"/>
    </location>
</feature>